<keyword evidence="1" id="KW-0175">Coiled coil</keyword>
<proteinExistence type="predicted"/>
<dbReference type="EnsemblPlants" id="evm.model.06.1247">
    <property type="protein sequence ID" value="cds.evm.model.06.1247"/>
    <property type="gene ID" value="evm.TU.06.1247"/>
</dbReference>
<dbReference type="AlphaFoldDB" id="A0A803PTP0"/>
<reference evidence="2" key="1">
    <citation type="submission" date="2018-11" db="EMBL/GenBank/DDBJ databases">
        <authorList>
            <person name="Grassa J C."/>
        </authorList>
    </citation>
    <scope>NUCLEOTIDE SEQUENCE [LARGE SCALE GENOMIC DNA]</scope>
</reference>
<dbReference type="Gramene" id="evm.model.06.1247">
    <property type="protein sequence ID" value="cds.evm.model.06.1247"/>
    <property type="gene ID" value="evm.TU.06.1247"/>
</dbReference>
<keyword evidence="3" id="KW-1185">Reference proteome</keyword>
<name>A0A803PTP0_CANSA</name>
<sequence>MLSKALTRIKELEVEVQHAKLDVWQVKLDVEEKEKKITTLSQEYDKQAKIIENKFINETKLEKKEAGHVKALKQAFVHSMYTL</sequence>
<organism evidence="2 3">
    <name type="scientific">Cannabis sativa</name>
    <name type="common">Hemp</name>
    <name type="synonym">Marijuana</name>
    <dbReference type="NCBI Taxonomy" id="3483"/>
    <lineage>
        <taxon>Eukaryota</taxon>
        <taxon>Viridiplantae</taxon>
        <taxon>Streptophyta</taxon>
        <taxon>Embryophyta</taxon>
        <taxon>Tracheophyta</taxon>
        <taxon>Spermatophyta</taxon>
        <taxon>Magnoliopsida</taxon>
        <taxon>eudicotyledons</taxon>
        <taxon>Gunneridae</taxon>
        <taxon>Pentapetalae</taxon>
        <taxon>rosids</taxon>
        <taxon>fabids</taxon>
        <taxon>Rosales</taxon>
        <taxon>Cannabaceae</taxon>
        <taxon>Cannabis</taxon>
    </lineage>
</organism>
<evidence type="ECO:0000313" key="2">
    <source>
        <dbReference type="EnsemblPlants" id="cds.evm.model.06.1247"/>
    </source>
</evidence>
<protein>
    <submittedName>
        <fullName evidence="2">Uncharacterized protein</fullName>
    </submittedName>
</protein>
<dbReference type="EMBL" id="UZAU01000598">
    <property type="status" value="NOT_ANNOTATED_CDS"/>
    <property type="molecule type" value="Genomic_DNA"/>
</dbReference>
<evidence type="ECO:0000256" key="1">
    <source>
        <dbReference type="SAM" id="Coils"/>
    </source>
</evidence>
<reference evidence="2" key="2">
    <citation type="submission" date="2021-03" db="UniProtKB">
        <authorList>
            <consortium name="EnsemblPlants"/>
        </authorList>
    </citation>
    <scope>IDENTIFICATION</scope>
</reference>
<dbReference type="Proteomes" id="UP000596661">
    <property type="component" value="Chromosome 6"/>
</dbReference>
<feature type="coiled-coil region" evidence="1">
    <location>
        <begin position="2"/>
        <end position="50"/>
    </location>
</feature>
<evidence type="ECO:0000313" key="3">
    <source>
        <dbReference type="Proteomes" id="UP000596661"/>
    </source>
</evidence>
<accession>A0A803PTP0</accession>